<dbReference type="EMBL" id="JBGGTQ010000004">
    <property type="protein sequence ID" value="MEZ0492527.1"/>
    <property type="molecule type" value="Genomic_DNA"/>
</dbReference>
<evidence type="ECO:0000313" key="2">
    <source>
        <dbReference type="EMBL" id="MEZ0492527.1"/>
    </source>
</evidence>
<feature type="transmembrane region" description="Helical" evidence="1">
    <location>
        <begin position="16"/>
        <end position="41"/>
    </location>
</feature>
<feature type="transmembrane region" description="Helical" evidence="1">
    <location>
        <begin position="61"/>
        <end position="80"/>
    </location>
</feature>
<proteinExistence type="predicted"/>
<name>A0ABV4I1H5_9ACTN</name>
<comment type="caution">
    <text evidence="2">The sequence shown here is derived from an EMBL/GenBank/DDBJ whole genome shotgun (WGS) entry which is preliminary data.</text>
</comment>
<evidence type="ECO:0000256" key="1">
    <source>
        <dbReference type="SAM" id="Phobius"/>
    </source>
</evidence>
<reference evidence="2 3" key="1">
    <citation type="submission" date="2024-07" db="EMBL/GenBank/DDBJ databases">
        <authorList>
            <person name="Thanompreechachai J."/>
            <person name="Duangmal K."/>
        </authorList>
    </citation>
    <scope>NUCLEOTIDE SEQUENCE [LARGE SCALE GENOMIC DNA]</scope>
    <source>
        <strain evidence="2 3">TBRC 1896</strain>
    </source>
</reference>
<sequence length="122" mass="12919">MDDTEPAPSAGRRRPWLTLLVLMVLFTVVAWLPTTLAVLTFCGFDGCERIDPSARPPAISLVYWGVASALVATPVAITAWTRRVPRLLVAGALAIAVFVAGLAWVQDGQGSQFTSPPASTSP</sequence>
<gene>
    <name evidence="2" type="ORF">AB2L28_09790</name>
</gene>
<accession>A0ABV4I1H5</accession>
<dbReference type="Proteomes" id="UP001566476">
    <property type="component" value="Unassembled WGS sequence"/>
</dbReference>
<dbReference type="RefSeq" id="WP_370718572.1">
    <property type="nucleotide sequence ID" value="NZ_JBGGTQ010000004.1"/>
</dbReference>
<organism evidence="2 3">
    <name type="scientific">Kineococcus mangrovi</name>
    <dbReference type="NCBI Taxonomy" id="1660183"/>
    <lineage>
        <taxon>Bacteria</taxon>
        <taxon>Bacillati</taxon>
        <taxon>Actinomycetota</taxon>
        <taxon>Actinomycetes</taxon>
        <taxon>Kineosporiales</taxon>
        <taxon>Kineosporiaceae</taxon>
        <taxon>Kineococcus</taxon>
    </lineage>
</organism>
<keyword evidence="1" id="KW-0812">Transmembrane</keyword>
<keyword evidence="3" id="KW-1185">Reference proteome</keyword>
<evidence type="ECO:0000313" key="3">
    <source>
        <dbReference type="Proteomes" id="UP001566476"/>
    </source>
</evidence>
<feature type="transmembrane region" description="Helical" evidence="1">
    <location>
        <begin position="87"/>
        <end position="105"/>
    </location>
</feature>
<evidence type="ECO:0008006" key="4">
    <source>
        <dbReference type="Google" id="ProtNLM"/>
    </source>
</evidence>
<protein>
    <recommendedName>
        <fullName evidence="4">Integral membrane protein</fullName>
    </recommendedName>
</protein>
<keyword evidence="1" id="KW-0472">Membrane</keyword>
<keyword evidence="1" id="KW-1133">Transmembrane helix</keyword>